<dbReference type="AlphaFoldDB" id="J9GNA6"/>
<accession>J9GNA6</accession>
<organism evidence="1">
    <name type="scientific">gut metagenome</name>
    <dbReference type="NCBI Taxonomy" id="749906"/>
    <lineage>
        <taxon>unclassified sequences</taxon>
        <taxon>metagenomes</taxon>
        <taxon>organismal metagenomes</taxon>
    </lineage>
</organism>
<evidence type="ECO:0000313" key="1">
    <source>
        <dbReference type="EMBL" id="EJX09547.1"/>
    </source>
</evidence>
<proteinExistence type="predicted"/>
<reference evidence="1" key="1">
    <citation type="journal article" date="2012" name="PLoS ONE">
        <title>Gene sets for utilization of primary and secondary nutrition supplies in the distal gut of endangered iberian lynx.</title>
        <authorList>
            <person name="Alcaide M."/>
            <person name="Messina E."/>
            <person name="Richter M."/>
            <person name="Bargiela R."/>
            <person name="Peplies J."/>
            <person name="Huws S.A."/>
            <person name="Newbold C.J."/>
            <person name="Golyshin P.N."/>
            <person name="Simon M.A."/>
            <person name="Lopez G."/>
            <person name="Yakimov M.M."/>
            <person name="Ferrer M."/>
        </authorList>
    </citation>
    <scope>NUCLEOTIDE SEQUENCE</scope>
</reference>
<protein>
    <submittedName>
        <fullName evidence="1">Uncharacterized protein</fullName>
    </submittedName>
</protein>
<dbReference type="EMBL" id="AMCI01000367">
    <property type="protein sequence ID" value="EJX09547.1"/>
    <property type="molecule type" value="Genomic_DNA"/>
</dbReference>
<gene>
    <name evidence="1" type="ORF">EVA_02345</name>
</gene>
<name>J9GNA6_9ZZZZ</name>
<sequence>MTKCQADGRTGGFPSESMLMRPLVLGRSLSRWTRRACDVKRSKP</sequence>
<comment type="caution">
    <text evidence="1">The sequence shown here is derived from an EMBL/GenBank/DDBJ whole genome shotgun (WGS) entry which is preliminary data.</text>
</comment>